<evidence type="ECO:0000313" key="2">
    <source>
        <dbReference type="Proteomes" id="UP000001312"/>
    </source>
</evidence>
<proteinExistence type="predicted"/>
<dbReference type="Proteomes" id="UP000001312">
    <property type="component" value="Unassembled WGS sequence"/>
</dbReference>
<dbReference type="PANTHER" id="PTHR14614:SF156">
    <property type="entry name" value="PROTEIN-LYSINE N-METHYLTRANSFERASE EFM2"/>
    <property type="match status" value="1"/>
</dbReference>
<evidence type="ECO:0000313" key="1">
    <source>
        <dbReference type="EMBL" id="EDO03378.1"/>
    </source>
</evidence>
<dbReference type="FunCoup" id="A7EKL2">
    <property type="interactions" value="112"/>
</dbReference>
<dbReference type="eggNOG" id="KOG2793">
    <property type="taxonomic scope" value="Eukaryota"/>
</dbReference>
<dbReference type="RefSeq" id="XP_001592937.1">
    <property type="nucleotide sequence ID" value="XM_001592887.1"/>
</dbReference>
<dbReference type="GeneID" id="5489312"/>
<protein>
    <submittedName>
        <fullName evidence="1">Uncharacterized protein</fullName>
    </submittedName>
</protein>
<dbReference type="PANTHER" id="PTHR14614">
    <property type="entry name" value="HEPATOCELLULAR CARCINOMA-ASSOCIATED ANTIGEN"/>
    <property type="match status" value="1"/>
</dbReference>
<accession>A7EKL2</accession>
<sequence>MPSNEPLDALATNGNKSIHSLDLPQLYKRPSFLELLQVLELLKLPPPSWNSKSRRSQEPDDAQGISRYLTKIIGSGLDWLSIGVSEEEWEQRCELIHELASKRLAERSMPEMTRTWVIPTSEHSTDLTIELCEPPLTGDSLGLKTWGTSFVMAKKLEELGNLYFGNILADGRLIEQGFVTSQNGLAVESGMTVKIELTMGSDEMMSNNTTINVDPTKKGSKILARILVDEIDPTQNEQLSGNHSRNKGRILELGSGTGLLGLTAAMLWNRTTILTDLPDIVPNLDINLKRNGFGQTPENNATAAILDWSDAEHSVVFSQNLNDKFEMILVADPFYDTHHPALLAGVIPKFLKNSGDSRVLVSVPLRDNATRAMKSSFEELMSSQGYQLVASGMERCFDDWEESEQDDIDGVYCWWGIWKHAVATSTPMCL</sequence>
<dbReference type="GO" id="GO:0008757">
    <property type="term" value="F:S-adenosylmethionine-dependent methyltransferase activity"/>
    <property type="evidence" value="ECO:0007669"/>
    <property type="project" value="UniProtKB-ARBA"/>
</dbReference>
<keyword evidence="2" id="KW-1185">Reference proteome</keyword>
<dbReference type="InParanoid" id="A7EKL2"/>
<dbReference type="Gene3D" id="3.40.50.150">
    <property type="entry name" value="Vaccinia Virus protein VP39"/>
    <property type="match status" value="1"/>
</dbReference>
<dbReference type="InterPro" id="IPR019410">
    <property type="entry name" value="Methyltransf_16"/>
</dbReference>
<name>A7EKL2_SCLS1</name>
<dbReference type="HOGENOM" id="CLU_049351_1_1_1"/>
<dbReference type="OMA" id="CWWSIWG"/>
<dbReference type="InterPro" id="IPR029063">
    <property type="entry name" value="SAM-dependent_MTases_sf"/>
</dbReference>
<reference evidence="2" key="1">
    <citation type="journal article" date="2011" name="PLoS Genet.">
        <title>Genomic analysis of the necrotrophic fungal pathogens Sclerotinia sclerotiorum and Botrytis cinerea.</title>
        <authorList>
            <person name="Amselem J."/>
            <person name="Cuomo C.A."/>
            <person name="van Kan J.A."/>
            <person name="Viaud M."/>
            <person name="Benito E.P."/>
            <person name="Couloux A."/>
            <person name="Coutinho P.M."/>
            <person name="de Vries R.P."/>
            <person name="Dyer P.S."/>
            <person name="Fillinger S."/>
            <person name="Fournier E."/>
            <person name="Gout L."/>
            <person name="Hahn M."/>
            <person name="Kohn L."/>
            <person name="Lapalu N."/>
            <person name="Plummer K.M."/>
            <person name="Pradier J.M."/>
            <person name="Quevillon E."/>
            <person name="Sharon A."/>
            <person name="Simon A."/>
            <person name="ten Have A."/>
            <person name="Tudzynski B."/>
            <person name="Tudzynski P."/>
            <person name="Wincker P."/>
            <person name="Andrew M."/>
            <person name="Anthouard V."/>
            <person name="Beever R.E."/>
            <person name="Beffa R."/>
            <person name="Benoit I."/>
            <person name="Bouzid O."/>
            <person name="Brault B."/>
            <person name="Chen Z."/>
            <person name="Choquer M."/>
            <person name="Collemare J."/>
            <person name="Cotton P."/>
            <person name="Danchin E.G."/>
            <person name="Da Silva C."/>
            <person name="Gautier A."/>
            <person name="Giraud C."/>
            <person name="Giraud T."/>
            <person name="Gonzalez C."/>
            <person name="Grossetete S."/>
            <person name="Guldener U."/>
            <person name="Henrissat B."/>
            <person name="Howlett B.J."/>
            <person name="Kodira C."/>
            <person name="Kretschmer M."/>
            <person name="Lappartient A."/>
            <person name="Leroch M."/>
            <person name="Levis C."/>
            <person name="Mauceli E."/>
            <person name="Neuveglise C."/>
            <person name="Oeser B."/>
            <person name="Pearson M."/>
            <person name="Poulain J."/>
            <person name="Poussereau N."/>
            <person name="Quesneville H."/>
            <person name="Rascle C."/>
            <person name="Schumacher J."/>
            <person name="Segurens B."/>
            <person name="Sexton A."/>
            <person name="Silva E."/>
            <person name="Sirven C."/>
            <person name="Soanes D.M."/>
            <person name="Talbot N.J."/>
            <person name="Templeton M."/>
            <person name="Yandava C."/>
            <person name="Yarden O."/>
            <person name="Zeng Q."/>
            <person name="Rollins J.A."/>
            <person name="Lebrun M.H."/>
            <person name="Dickman M."/>
        </authorList>
    </citation>
    <scope>NUCLEOTIDE SEQUENCE [LARGE SCALE GENOMIC DNA]</scope>
    <source>
        <strain evidence="2">ATCC 18683 / 1980 / Ss-1</strain>
    </source>
</reference>
<dbReference type="STRING" id="665079.A7EKL2"/>
<dbReference type="GO" id="GO:0008276">
    <property type="term" value="F:protein methyltransferase activity"/>
    <property type="evidence" value="ECO:0000318"/>
    <property type="project" value="GO_Central"/>
</dbReference>
<dbReference type="Pfam" id="PF10294">
    <property type="entry name" value="Methyltransf_16"/>
    <property type="match status" value="1"/>
</dbReference>
<dbReference type="KEGG" id="ssl:SS1G_05859"/>
<dbReference type="AlphaFoldDB" id="A7EKL2"/>
<organism evidence="1 2">
    <name type="scientific">Sclerotinia sclerotiorum (strain ATCC 18683 / 1980 / Ss-1)</name>
    <name type="common">White mold</name>
    <name type="synonym">Whetzelinia sclerotiorum</name>
    <dbReference type="NCBI Taxonomy" id="665079"/>
    <lineage>
        <taxon>Eukaryota</taxon>
        <taxon>Fungi</taxon>
        <taxon>Dikarya</taxon>
        <taxon>Ascomycota</taxon>
        <taxon>Pezizomycotina</taxon>
        <taxon>Leotiomycetes</taxon>
        <taxon>Helotiales</taxon>
        <taxon>Sclerotiniaceae</taxon>
        <taxon>Sclerotinia</taxon>
    </lineage>
</organism>
<dbReference type="SUPFAM" id="SSF53335">
    <property type="entry name" value="S-adenosyl-L-methionine-dependent methyltransferases"/>
    <property type="match status" value="1"/>
</dbReference>
<gene>
    <name evidence="1" type="ORF">SS1G_05859</name>
</gene>
<dbReference type="EMBL" id="CH476627">
    <property type="protein sequence ID" value="EDO03378.1"/>
    <property type="molecule type" value="Genomic_DNA"/>
</dbReference>